<evidence type="ECO:0000259" key="7">
    <source>
        <dbReference type="Pfam" id="PF10035"/>
    </source>
</evidence>
<dbReference type="InterPro" id="IPR051461">
    <property type="entry name" value="UPF0750_membrane"/>
</dbReference>
<evidence type="ECO:0000313" key="8">
    <source>
        <dbReference type="EMBL" id="GEM03933.1"/>
    </source>
</evidence>
<comment type="subcellular location">
    <subcellularLocation>
        <location evidence="1">Cell membrane</location>
        <topology evidence="1">Multi-pass membrane protein</topology>
    </subcellularLocation>
</comment>
<reference evidence="8 11" key="2">
    <citation type="submission" date="2019-07" db="EMBL/GenBank/DDBJ databases">
        <title>Whole genome shotgun sequence of Halolactibacillus miurensis NBRC 100873.</title>
        <authorList>
            <person name="Hosoyama A."/>
            <person name="Uohara A."/>
            <person name="Ohji S."/>
            <person name="Ichikawa N."/>
        </authorList>
    </citation>
    <scope>NUCLEOTIDE SEQUENCE [LARGE SCALE GENOMIC DNA]</scope>
    <source>
        <strain evidence="8 11">NBRC 100873</strain>
    </source>
</reference>
<feature type="transmembrane region" description="Helical" evidence="6">
    <location>
        <begin position="115"/>
        <end position="133"/>
    </location>
</feature>
<accession>A0A1I6RIT4</accession>
<dbReference type="InterPro" id="IPR019264">
    <property type="entry name" value="DUF2179"/>
</dbReference>
<dbReference type="PIRSF" id="PIRSF006483">
    <property type="entry name" value="Membrane_protein_YitT"/>
    <property type="match status" value="1"/>
</dbReference>
<name>A0A1I6RIT4_9BACI</name>
<dbReference type="RefSeq" id="WP_089853347.1">
    <property type="nucleotide sequence ID" value="NZ_BJWJ01000006.1"/>
</dbReference>
<evidence type="ECO:0000256" key="3">
    <source>
        <dbReference type="ARBA" id="ARBA00022692"/>
    </source>
</evidence>
<dbReference type="Gene3D" id="3.30.70.120">
    <property type="match status" value="1"/>
</dbReference>
<dbReference type="OrthoDB" id="1758221at2"/>
<evidence type="ECO:0000313" key="9">
    <source>
        <dbReference type="EMBL" id="SFS64673.1"/>
    </source>
</evidence>
<proteinExistence type="predicted"/>
<keyword evidence="5 6" id="KW-0472">Membrane</keyword>
<evidence type="ECO:0000313" key="10">
    <source>
        <dbReference type="Proteomes" id="UP000199139"/>
    </source>
</evidence>
<evidence type="ECO:0000256" key="5">
    <source>
        <dbReference type="ARBA" id="ARBA00023136"/>
    </source>
</evidence>
<dbReference type="AlphaFoldDB" id="A0A1I6RIT4"/>
<dbReference type="Pfam" id="PF02588">
    <property type="entry name" value="YitT_membrane"/>
    <property type="match status" value="1"/>
</dbReference>
<feature type="domain" description="DUF2179" evidence="7">
    <location>
        <begin position="228"/>
        <end position="282"/>
    </location>
</feature>
<dbReference type="InterPro" id="IPR003740">
    <property type="entry name" value="YitT"/>
</dbReference>
<dbReference type="Proteomes" id="UP000321773">
    <property type="component" value="Unassembled WGS sequence"/>
</dbReference>
<dbReference type="PANTHER" id="PTHR33545">
    <property type="entry name" value="UPF0750 MEMBRANE PROTEIN YITT-RELATED"/>
    <property type="match status" value="1"/>
</dbReference>
<reference evidence="9 10" key="1">
    <citation type="submission" date="2016-10" db="EMBL/GenBank/DDBJ databases">
        <authorList>
            <person name="de Groot N.N."/>
        </authorList>
    </citation>
    <scope>NUCLEOTIDE SEQUENCE [LARGE SCALE GENOMIC DNA]</scope>
    <source>
        <strain evidence="9 10">DSM 17074</strain>
    </source>
</reference>
<feature type="transmembrane region" description="Helical" evidence="6">
    <location>
        <begin position="90"/>
        <end position="109"/>
    </location>
</feature>
<dbReference type="CDD" id="cd16380">
    <property type="entry name" value="YitT_C"/>
    <property type="match status" value="1"/>
</dbReference>
<dbReference type="Pfam" id="PF10035">
    <property type="entry name" value="DUF2179"/>
    <property type="match status" value="1"/>
</dbReference>
<organism evidence="9 10">
    <name type="scientific">Halolactibacillus miurensis</name>
    <dbReference type="NCBI Taxonomy" id="306541"/>
    <lineage>
        <taxon>Bacteria</taxon>
        <taxon>Bacillati</taxon>
        <taxon>Bacillota</taxon>
        <taxon>Bacilli</taxon>
        <taxon>Bacillales</taxon>
        <taxon>Bacillaceae</taxon>
        <taxon>Halolactibacillus</taxon>
    </lineage>
</organism>
<evidence type="ECO:0000256" key="6">
    <source>
        <dbReference type="SAM" id="Phobius"/>
    </source>
</evidence>
<keyword evidence="4 6" id="KW-1133">Transmembrane helix</keyword>
<feature type="transmembrane region" description="Helical" evidence="6">
    <location>
        <begin position="153"/>
        <end position="176"/>
    </location>
</feature>
<keyword evidence="11" id="KW-1185">Reference proteome</keyword>
<sequence>MIQRYRREPMPRPLVLTFEYSLVLLGSFMIAIGFNLFLLPNQVASGGVAGISTILNSVFGYSPEIVQWAINIPLFVLGIFILGKNFGMKTFVGTVAVPFFVGVSSAWPAATPDPLLGAIFGGMACGVGIGIVFRGKGSTGGIDLAAQILHKYVPLPFGICIALFDGVIVLTATFVFSVEQGLYALIGLFVTSRTIDLVQVGLNSSKNLMIITDHVEPVREALLNQVDRGVTVWQAEGGYTKEERRMIMCVVNQNEFSRTSQIIKLIDPKAFIVVMNASEVIGEGFTKH</sequence>
<feature type="transmembrane region" description="Helical" evidence="6">
    <location>
        <begin position="20"/>
        <end position="39"/>
    </location>
</feature>
<protein>
    <submittedName>
        <fullName evidence="8">Membrane protein</fullName>
    </submittedName>
    <submittedName>
        <fullName evidence="9">Uncharacterized membrane-anchored protein YitT, contains DUF161 and DUF2179 domains</fullName>
    </submittedName>
</protein>
<dbReference type="STRING" id="306541.SAMN05421668_106133"/>
<keyword evidence="3 6" id="KW-0812">Transmembrane</keyword>
<evidence type="ECO:0000256" key="2">
    <source>
        <dbReference type="ARBA" id="ARBA00022475"/>
    </source>
</evidence>
<dbReference type="Proteomes" id="UP000199139">
    <property type="component" value="Unassembled WGS sequence"/>
</dbReference>
<dbReference type="GO" id="GO:0005886">
    <property type="term" value="C:plasma membrane"/>
    <property type="evidence" value="ECO:0007669"/>
    <property type="project" value="UniProtKB-SubCell"/>
</dbReference>
<feature type="transmembrane region" description="Helical" evidence="6">
    <location>
        <begin position="65"/>
        <end position="83"/>
    </location>
</feature>
<gene>
    <name evidence="8" type="ORF">HMI01_09210</name>
    <name evidence="9" type="ORF">SAMN05421668_106133</name>
</gene>
<dbReference type="PANTHER" id="PTHR33545:SF9">
    <property type="entry name" value="UPF0750 MEMBRANE PROTEIN YITE"/>
    <property type="match status" value="1"/>
</dbReference>
<evidence type="ECO:0000313" key="11">
    <source>
        <dbReference type="Proteomes" id="UP000321773"/>
    </source>
</evidence>
<evidence type="ECO:0000256" key="4">
    <source>
        <dbReference type="ARBA" id="ARBA00022989"/>
    </source>
</evidence>
<dbReference type="InterPro" id="IPR015867">
    <property type="entry name" value="N-reg_PII/ATP_PRibTrfase_C"/>
</dbReference>
<dbReference type="EMBL" id="FPAI01000006">
    <property type="protein sequence ID" value="SFS64673.1"/>
    <property type="molecule type" value="Genomic_DNA"/>
</dbReference>
<evidence type="ECO:0000256" key="1">
    <source>
        <dbReference type="ARBA" id="ARBA00004651"/>
    </source>
</evidence>
<dbReference type="EMBL" id="BJWJ01000006">
    <property type="protein sequence ID" value="GEM03933.1"/>
    <property type="molecule type" value="Genomic_DNA"/>
</dbReference>
<keyword evidence="2" id="KW-1003">Cell membrane</keyword>